<sequence length="1080" mass="112525">MFRQTHNDKQLRPPLHLLNNESSTSLEGMEKPMPALSPSPVSATNANMNTNASRNTTPSPSQRRAHIVEQYKPLPPVPQAGDTAMKVSTPQLEPVSPPVAARSSSIYSRPVSSWEMPASWACPDDAATDAYNGHNDHDSPTCSGLGAAPHTQPAPPQGPPQRTSYKSAFVLPPYTYGSATPAAAQQPRNRKAEKPELELRTFSPLLPEPSRTPTPVDEGEAWPAWPAGPAGVAPVRGATGDDHESRRPPASYETPPDTPTIAATPPGAEAWAPSKQAQGRCSVPVVTPPSPPSTTAQHVAFAPTTWDTTPLPPCRDGDGGGSGQASRPVAPSTGAGRKRSVDKAEKALAALGLVDPTDPFAGLEAESKVRPGHAPPRTRDYAHYIQAGRRYGGGSLTASSSGAAAASSASPSPSPHQRHGYHRGPRTPGAPKHGEHEWEDVDEGEEADERGEAFGSRAEYHRLLIEQYRELSRPSEGTRPKGRQHHRHHPFNRDGGGLAGFAGGRPGHAHNDARLVPRPLFWPRRRNSGARRHRSASSGRHSRLSSLPLKMMLPAQYAAELEARRGSGNERASDASGGKAVVVQQERQPCGEAGEVRDELVVLRQLRQRKRGSSLSTAPRTPPFALEGLLADRTTGSASASAEAEASAASLEVAACENREGDTQGSSPTAAGPTTDATPKSPPTPSPSGPSSGSSPTCSTADTTTTPTASTRAPPQPPASSTTGTRPRANKIDASAPPIFHVYPSEQIRQQQARARKAARRISPTDRFSTFYPRAAAAAAGSAESQPQQQKKKKKEKEKKKERFAGAPLGGAGRDGRATGDAAALPLPPLPLELPAAVRLAPRTRGQEAPPARHQPRRQERRPSRAAPGAADAGGASPLPPPSSSGSDDGGGGGGGGGGMGQGFASSGHARVGSAGRALLGAVRGMLAPGSPQGGGAGGAGGAAGKRLPFTHERAASEGSAYGRGGGASRAAGLGLSVEGGGSGPSEGRRSGSGSSWWRRGSGGDQGGMPVAETEAREGAGETAEWPRGSRLLVPAVLEKALESRKELARERRRGELKRSIKVVGETDPRNVVTKEERAM</sequence>
<accession>A0A6A6P867</accession>
<feature type="compositionally biased region" description="Low complexity" evidence="1">
    <location>
        <begin position="43"/>
        <end position="57"/>
    </location>
</feature>
<feature type="compositionally biased region" description="Acidic residues" evidence="1">
    <location>
        <begin position="437"/>
        <end position="449"/>
    </location>
</feature>
<feature type="region of interest" description="Disordered" evidence="1">
    <location>
        <begin position="564"/>
        <end position="911"/>
    </location>
</feature>
<dbReference type="AlphaFoldDB" id="A0A6A6P867"/>
<feature type="compositionally biased region" description="Low complexity" evidence="1">
    <location>
        <begin position="221"/>
        <end position="238"/>
    </location>
</feature>
<dbReference type="Proteomes" id="UP000799766">
    <property type="component" value="Unassembled WGS sequence"/>
</dbReference>
<feature type="compositionally biased region" description="Basic and acidic residues" evidence="1">
    <location>
        <begin position="458"/>
        <end position="479"/>
    </location>
</feature>
<feature type="compositionally biased region" description="Basic residues" evidence="1">
    <location>
        <begin position="523"/>
        <end position="543"/>
    </location>
</feature>
<feature type="region of interest" description="Disordered" evidence="1">
    <location>
        <begin position="925"/>
        <end position="1030"/>
    </location>
</feature>
<feature type="compositionally biased region" description="Basic and acidic residues" evidence="1">
    <location>
        <begin position="564"/>
        <end position="573"/>
    </location>
</feature>
<feature type="compositionally biased region" description="Gly residues" evidence="1">
    <location>
        <begin position="932"/>
        <end position="944"/>
    </location>
</feature>
<feature type="compositionally biased region" description="Low complexity" evidence="1">
    <location>
        <begin position="668"/>
        <end position="679"/>
    </location>
</feature>
<feature type="compositionally biased region" description="Low complexity" evidence="1">
    <location>
        <begin position="637"/>
        <end position="655"/>
    </location>
</feature>
<protein>
    <submittedName>
        <fullName evidence="2">Uncharacterized protein</fullName>
    </submittedName>
</protein>
<feature type="compositionally biased region" description="Gly residues" evidence="1">
    <location>
        <begin position="494"/>
        <end position="506"/>
    </location>
</feature>
<feature type="compositionally biased region" description="Basic and acidic residues" evidence="1">
    <location>
        <begin position="1"/>
        <end position="11"/>
    </location>
</feature>
<feature type="compositionally biased region" description="Low complexity" evidence="1">
    <location>
        <begin position="866"/>
        <end position="877"/>
    </location>
</feature>
<feature type="compositionally biased region" description="Low complexity" evidence="1">
    <location>
        <begin position="259"/>
        <end position="270"/>
    </location>
</feature>
<evidence type="ECO:0000313" key="3">
    <source>
        <dbReference type="Proteomes" id="UP000799766"/>
    </source>
</evidence>
<gene>
    <name evidence="2" type="ORF">BDY21DRAFT_369934</name>
</gene>
<feature type="region of interest" description="Disordered" evidence="1">
    <location>
        <begin position="131"/>
        <end position="548"/>
    </location>
</feature>
<keyword evidence="3" id="KW-1185">Reference proteome</keyword>
<organism evidence="2 3">
    <name type="scientific">Lineolata rhizophorae</name>
    <dbReference type="NCBI Taxonomy" id="578093"/>
    <lineage>
        <taxon>Eukaryota</taxon>
        <taxon>Fungi</taxon>
        <taxon>Dikarya</taxon>
        <taxon>Ascomycota</taxon>
        <taxon>Pezizomycotina</taxon>
        <taxon>Dothideomycetes</taxon>
        <taxon>Dothideomycetes incertae sedis</taxon>
        <taxon>Lineolatales</taxon>
        <taxon>Lineolataceae</taxon>
        <taxon>Lineolata</taxon>
    </lineage>
</organism>
<feature type="compositionally biased region" description="Low complexity" evidence="1">
    <location>
        <begin position="396"/>
        <end position="411"/>
    </location>
</feature>
<evidence type="ECO:0000256" key="1">
    <source>
        <dbReference type="SAM" id="MobiDB-lite"/>
    </source>
</evidence>
<evidence type="ECO:0000313" key="2">
    <source>
        <dbReference type="EMBL" id="KAF2460038.1"/>
    </source>
</evidence>
<feature type="compositionally biased region" description="Basic and acidic residues" evidence="1">
    <location>
        <begin position="190"/>
        <end position="199"/>
    </location>
</feature>
<feature type="compositionally biased region" description="Basic residues" evidence="1">
    <location>
        <begin position="416"/>
        <end position="425"/>
    </location>
</feature>
<feature type="compositionally biased region" description="Low complexity" evidence="1">
    <location>
        <begin position="689"/>
        <end position="725"/>
    </location>
</feature>
<proteinExistence type="predicted"/>
<feature type="region of interest" description="Disordered" evidence="1">
    <location>
        <begin position="1"/>
        <end position="67"/>
    </location>
</feature>
<dbReference type="EMBL" id="MU001674">
    <property type="protein sequence ID" value="KAF2460038.1"/>
    <property type="molecule type" value="Genomic_DNA"/>
</dbReference>
<name>A0A6A6P867_9PEZI</name>
<reference evidence="2" key="1">
    <citation type="journal article" date="2020" name="Stud. Mycol.">
        <title>101 Dothideomycetes genomes: a test case for predicting lifestyles and emergence of pathogens.</title>
        <authorList>
            <person name="Haridas S."/>
            <person name="Albert R."/>
            <person name="Binder M."/>
            <person name="Bloem J."/>
            <person name="Labutti K."/>
            <person name="Salamov A."/>
            <person name="Andreopoulos B."/>
            <person name="Baker S."/>
            <person name="Barry K."/>
            <person name="Bills G."/>
            <person name="Bluhm B."/>
            <person name="Cannon C."/>
            <person name="Castanera R."/>
            <person name="Culley D."/>
            <person name="Daum C."/>
            <person name="Ezra D."/>
            <person name="Gonzalez J."/>
            <person name="Henrissat B."/>
            <person name="Kuo A."/>
            <person name="Liang C."/>
            <person name="Lipzen A."/>
            <person name="Lutzoni F."/>
            <person name="Magnuson J."/>
            <person name="Mondo S."/>
            <person name="Nolan M."/>
            <person name="Ohm R."/>
            <person name="Pangilinan J."/>
            <person name="Park H.-J."/>
            <person name="Ramirez L."/>
            <person name="Alfaro M."/>
            <person name="Sun H."/>
            <person name="Tritt A."/>
            <person name="Yoshinaga Y."/>
            <person name="Zwiers L.-H."/>
            <person name="Turgeon B."/>
            <person name="Goodwin S."/>
            <person name="Spatafora J."/>
            <person name="Crous P."/>
            <person name="Grigoriev I."/>
        </authorList>
    </citation>
    <scope>NUCLEOTIDE SEQUENCE</scope>
    <source>
        <strain evidence="2">ATCC 16933</strain>
    </source>
</reference>
<feature type="compositionally biased region" description="Gly residues" evidence="1">
    <location>
        <begin position="888"/>
        <end position="902"/>
    </location>
</feature>
<feature type="compositionally biased region" description="Basic residues" evidence="1">
    <location>
        <begin position="480"/>
        <end position="490"/>
    </location>
</feature>